<gene>
    <name evidence="2" type="ORF">PVK37_01100</name>
</gene>
<keyword evidence="1" id="KW-0472">Membrane</keyword>
<proteinExistence type="predicted"/>
<evidence type="ECO:0000313" key="3">
    <source>
        <dbReference type="Proteomes" id="UP001219605"/>
    </source>
</evidence>
<feature type="transmembrane region" description="Helical" evidence="1">
    <location>
        <begin position="38"/>
        <end position="59"/>
    </location>
</feature>
<keyword evidence="1" id="KW-0812">Transmembrane</keyword>
<dbReference type="RefSeq" id="WP_275031797.1">
    <property type="nucleotide sequence ID" value="NZ_CP118615.1"/>
</dbReference>
<evidence type="ECO:0000313" key="2">
    <source>
        <dbReference type="EMBL" id="WDZ85100.1"/>
    </source>
</evidence>
<evidence type="ECO:0008006" key="4">
    <source>
        <dbReference type="Google" id="ProtNLM"/>
    </source>
</evidence>
<reference evidence="2 3" key="1">
    <citation type="submission" date="2023-02" db="EMBL/GenBank/DDBJ databases">
        <authorList>
            <person name="Mo P."/>
        </authorList>
    </citation>
    <scope>NUCLEOTIDE SEQUENCE [LARGE SCALE GENOMIC DNA]</scope>
    <source>
        <strain evidence="2 3">HUAS 3</strain>
    </source>
</reference>
<organism evidence="2 3">
    <name type="scientific">Micromonospora cathayae</name>
    <dbReference type="NCBI Taxonomy" id="3028804"/>
    <lineage>
        <taxon>Bacteria</taxon>
        <taxon>Bacillati</taxon>
        <taxon>Actinomycetota</taxon>
        <taxon>Actinomycetes</taxon>
        <taxon>Micromonosporales</taxon>
        <taxon>Micromonosporaceae</taxon>
        <taxon>Micromonospora</taxon>
    </lineage>
</organism>
<name>A0ABY7ZQ18_9ACTN</name>
<dbReference type="EMBL" id="CP118615">
    <property type="protein sequence ID" value="WDZ85100.1"/>
    <property type="molecule type" value="Genomic_DNA"/>
</dbReference>
<keyword evidence="1" id="KW-1133">Transmembrane helix</keyword>
<dbReference type="Proteomes" id="UP001219605">
    <property type="component" value="Chromosome"/>
</dbReference>
<accession>A0ABY7ZQ18</accession>
<protein>
    <recommendedName>
        <fullName evidence="4">MYXO-CTERM domain-containing protein</fullName>
    </recommendedName>
</protein>
<sequence length="60" mass="6249">MGEEYVDRSGDTEAFRAFVHAPELAAQGDAPVRDASRLPLIGAVVVAAVLLALATWIALG</sequence>
<keyword evidence="3" id="KW-1185">Reference proteome</keyword>
<evidence type="ECO:0000256" key="1">
    <source>
        <dbReference type="SAM" id="Phobius"/>
    </source>
</evidence>